<proteinExistence type="predicted"/>
<evidence type="ECO:0000313" key="2">
    <source>
        <dbReference type="EMBL" id="QGT41035.1"/>
    </source>
</evidence>
<accession>A0A650EHV2</accession>
<feature type="compositionally biased region" description="Basic and acidic residues" evidence="1">
    <location>
        <begin position="56"/>
        <end position="86"/>
    </location>
</feature>
<sequence length="115" mass="12710">MSNNLELTLLELIRRLNGTALESGGIARGGRRPADSTSSEIEIPAKEANTQGGPDCARRETPRASQEEPFHDLRPRAKDREGNSYRNDDLIRQLIAELADTNMIEAEGLKAPDRI</sequence>
<feature type="region of interest" description="Disordered" evidence="1">
    <location>
        <begin position="21"/>
        <end position="86"/>
    </location>
</feature>
<dbReference type="Pfam" id="PF06515">
    <property type="entry name" value="BDV_P10"/>
    <property type="match status" value="1"/>
</dbReference>
<evidence type="ECO:0000256" key="1">
    <source>
        <dbReference type="SAM" id="MobiDB-lite"/>
    </source>
</evidence>
<protein>
    <submittedName>
        <fullName evidence="2">X protein</fullName>
    </submittedName>
</protein>
<organism evidence="2">
    <name type="scientific">Parrot bornavirus 4</name>
    <dbReference type="NCBI Taxonomy" id="1548718"/>
    <lineage>
        <taxon>Viruses</taxon>
        <taxon>Riboviria</taxon>
        <taxon>Orthornavirae</taxon>
        <taxon>Negarnaviricota</taxon>
        <taxon>Haploviricotina</taxon>
        <taxon>Monjiviricetes</taxon>
        <taxon>Mononegavirales</taxon>
        <taxon>Bornaviridae</taxon>
        <taxon>Orthobornavirus</taxon>
        <taxon>Orthobornavirus alphapsittaciforme</taxon>
    </lineage>
</organism>
<dbReference type="InterPro" id="IPR009485">
    <property type="entry name" value="BDV_P10"/>
</dbReference>
<gene>
    <name evidence="2" type="primary">X</name>
</gene>
<reference evidence="2" key="1">
    <citation type="journal article" date="2019" name="Infect Ecol Epidemiol">
        <title>Bornaviruses in naturally infected Psittacus erithacus in Portugal: insights of molecular epidemiology and ecology.</title>
        <authorList>
            <person name="Pinto M.C."/>
            <person name="Craveiro H."/>
            <person name="Johansson Wensman J."/>
            <person name="Carvalheira J."/>
            <person name="Berg M."/>
            <person name="Thompson G."/>
        </authorList>
    </citation>
    <scope>NUCLEOTIDE SEQUENCE</scope>
    <source>
        <strain evidence="2">B2408/2018</strain>
    </source>
</reference>
<dbReference type="EMBL" id="MN176185">
    <property type="protein sequence ID" value="QGT41035.1"/>
    <property type="molecule type" value="Viral_cRNA"/>
</dbReference>
<name>A0A650EHV2_9MONO</name>